<evidence type="ECO:0000313" key="6">
    <source>
        <dbReference type="EMBL" id="SVD09585.1"/>
    </source>
</evidence>
<feature type="non-terminal residue" evidence="6">
    <location>
        <position position="204"/>
    </location>
</feature>
<protein>
    <recommendedName>
        <fullName evidence="5">CBS domain-containing protein</fullName>
    </recommendedName>
</protein>
<accession>A0A382SJD3</accession>
<dbReference type="Pfam" id="PF00478">
    <property type="entry name" value="IMPDH"/>
    <property type="match status" value="1"/>
</dbReference>
<dbReference type="PANTHER" id="PTHR11911:SF111">
    <property type="entry name" value="INOSINE-5'-MONOPHOSPHATE DEHYDROGENASE"/>
    <property type="match status" value="1"/>
</dbReference>
<dbReference type="InterPro" id="IPR001093">
    <property type="entry name" value="IMP_DH_GMPRt"/>
</dbReference>
<dbReference type="FunFam" id="3.20.20.70:FF:000424">
    <property type="entry name" value="Inosine-5'-monophosphate dehydrogenase 2"/>
    <property type="match status" value="1"/>
</dbReference>
<dbReference type="PROSITE" id="PS51371">
    <property type="entry name" value="CBS"/>
    <property type="match status" value="2"/>
</dbReference>
<comment type="similarity">
    <text evidence="1">Belongs to the IMPDH/GMPR family.</text>
</comment>
<dbReference type="PANTHER" id="PTHR11911">
    <property type="entry name" value="INOSINE-5-MONOPHOSPHATE DEHYDROGENASE RELATED"/>
    <property type="match status" value="1"/>
</dbReference>
<keyword evidence="4" id="KW-0129">CBS domain</keyword>
<dbReference type="GO" id="GO:0003938">
    <property type="term" value="F:IMP dehydrogenase activity"/>
    <property type="evidence" value="ECO:0007669"/>
    <property type="project" value="InterPro"/>
</dbReference>
<name>A0A382SJD3_9ZZZZ</name>
<keyword evidence="3" id="KW-0560">Oxidoreductase</keyword>
<evidence type="ECO:0000256" key="2">
    <source>
        <dbReference type="ARBA" id="ARBA00022723"/>
    </source>
</evidence>
<dbReference type="CDD" id="cd04601">
    <property type="entry name" value="CBS_pair_IMPDH"/>
    <property type="match status" value="1"/>
</dbReference>
<dbReference type="SMART" id="SM00116">
    <property type="entry name" value="CBS"/>
    <property type="match status" value="2"/>
</dbReference>
<organism evidence="6">
    <name type="scientific">marine metagenome</name>
    <dbReference type="NCBI Taxonomy" id="408172"/>
    <lineage>
        <taxon>unclassified sequences</taxon>
        <taxon>metagenomes</taxon>
        <taxon>ecological metagenomes</taxon>
    </lineage>
</organism>
<dbReference type="SMART" id="SM01240">
    <property type="entry name" value="IMPDH"/>
    <property type="match status" value="1"/>
</dbReference>
<dbReference type="InterPro" id="IPR013785">
    <property type="entry name" value="Aldolase_TIM"/>
</dbReference>
<gene>
    <name evidence="6" type="ORF">METZ01_LOCUS362439</name>
</gene>
<feature type="domain" description="CBS" evidence="5">
    <location>
        <begin position="151"/>
        <end position="204"/>
    </location>
</feature>
<dbReference type="GO" id="GO:0046872">
    <property type="term" value="F:metal ion binding"/>
    <property type="evidence" value="ECO:0007669"/>
    <property type="project" value="UniProtKB-KW"/>
</dbReference>
<dbReference type="AlphaFoldDB" id="A0A382SJD3"/>
<dbReference type="Gene3D" id="3.20.20.70">
    <property type="entry name" value="Aldolase class I"/>
    <property type="match status" value="1"/>
</dbReference>
<keyword evidence="2" id="KW-0479">Metal-binding</keyword>
<reference evidence="6" key="1">
    <citation type="submission" date="2018-05" db="EMBL/GenBank/DDBJ databases">
        <authorList>
            <person name="Lanie J.A."/>
            <person name="Ng W.-L."/>
            <person name="Kazmierczak K.M."/>
            <person name="Andrzejewski T.M."/>
            <person name="Davidsen T.M."/>
            <person name="Wayne K.J."/>
            <person name="Tettelin H."/>
            <person name="Glass J.I."/>
            <person name="Rusch D."/>
            <person name="Podicherti R."/>
            <person name="Tsui H.-C.T."/>
            <person name="Winkler M.E."/>
        </authorList>
    </citation>
    <scope>NUCLEOTIDE SEQUENCE</scope>
</reference>
<dbReference type="EMBL" id="UINC01129298">
    <property type="protein sequence ID" value="SVD09585.1"/>
    <property type="molecule type" value="Genomic_DNA"/>
</dbReference>
<feature type="domain" description="CBS" evidence="5">
    <location>
        <begin position="91"/>
        <end position="147"/>
    </location>
</feature>
<evidence type="ECO:0000259" key="5">
    <source>
        <dbReference type="PROSITE" id="PS51371"/>
    </source>
</evidence>
<dbReference type="InterPro" id="IPR005990">
    <property type="entry name" value="IMP_DH"/>
</dbReference>
<evidence type="ECO:0000256" key="4">
    <source>
        <dbReference type="ARBA" id="ARBA00023122"/>
    </source>
</evidence>
<evidence type="ECO:0000256" key="1">
    <source>
        <dbReference type="ARBA" id="ARBA00005502"/>
    </source>
</evidence>
<dbReference type="GO" id="GO:0006183">
    <property type="term" value="P:GTP biosynthetic process"/>
    <property type="evidence" value="ECO:0007669"/>
    <property type="project" value="TreeGrafter"/>
</dbReference>
<dbReference type="InterPro" id="IPR000644">
    <property type="entry name" value="CBS_dom"/>
</dbReference>
<dbReference type="Pfam" id="PF00571">
    <property type="entry name" value="CBS"/>
    <property type="match status" value="1"/>
</dbReference>
<sequence length="204" mass="22412">MDIIEAYTFDDVLIRPASSSVLPGSTDTTTMFTSKIKLNIPVISSAMDTVTESKLAIAMAQEGGIGVIHKNNSIEEQVREVEIVKRFESGMVINPITVRADAKLKDVIKLKKVHGVSGFPVTDSQGILLGIITNRDVRFVKDPEETVKNLMTKKNLVTVPDTVNREDAISALKKTRVEKLVVVDKKNKCVGLITVSDIEKSARY</sequence>
<proteinExistence type="inferred from homology"/>
<dbReference type="SUPFAM" id="SSF51412">
    <property type="entry name" value="Inosine monophosphate dehydrogenase (IMPDH)"/>
    <property type="match status" value="1"/>
</dbReference>
<evidence type="ECO:0000256" key="3">
    <source>
        <dbReference type="ARBA" id="ARBA00023002"/>
    </source>
</evidence>